<dbReference type="EMBL" id="GBRD01004004">
    <property type="protein sequence ID" value="JAG61817.1"/>
    <property type="molecule type" value="Transcribed_RNA"/>
</dbReference>
<protein>
    <submittedName>
        <fullName evidence="2">Uncharacterized protein</fullName>
    </submittedName>
</protein>
<feature type="coiled-coil region" evidence="1">
    <location>
        <begin position="84"/>
        <end position="118"/>
    </location>
</feature>
<dbReference type="AlphaFoldDB" id="A0A0K8T8E2"/>
<keyword evidence="1" id="KW-0175">Coiled coil</keyword>
<evidence type="ECO:0000256" key="1">
    <source>
        <dbReference type="SAM" id="Coils"/>
    </source>
</evidence>
<name>A0A0K8T8E2_LYGHE</name>
<accession>A0A0K8T8E2</accession>
<reference evidence="2" key="1">
    <citation type="submission" date="2014-09" db="EMBL/GenBank/DDBJ databases">
        <authorList>
            <person name="Magalhaes I.L.F."/>
            <person name="Oliveira U."/>
            <person name="Santos F.R."/>
            <person name="Vidigal T.H.D.A."/>
            <person name="Brescovit A.D."/>
            <person name="Santos A.J."/>
        </authorList>
    </citation>
    <scope>NUCLEOTIDE SEQUENCE</scope>
</reference>
<evidence type="ECO:0000313" key="2">
    <source>
        <dbReference type="EMBL" id="JAG61817.1"/>
    </source>
</evidence>
<organism evidence="2">
    <name type="scientific">Lygus hesperus</name>
    <name type="common">Western plant bug</name>
    <dbReference type="NCBI Taxonomy" id="30085"/>
    <lineage>
        <taxon>Eukaryota</taxon>
        <taxon>Metazoa</taxon>
        <taxon>Ecdysozoa</taxon>
        <taxon>Arthropoda</taxon>
        <taxon>Hexapoda</taxon>
        <taxon>Insecta</taxon>
        <taxon>Pterygota</taxon>
        <taxon>Neoptera</taxon>
        <taxon>Paraneoptera</taxon>
        <taxon>Hemiptera</taxon>
        <taxon>Heteroptera</taxon>
        <taxon>Panheteroptera</taxon>
        <taxon>Cimicomorpha</taxon>
        <taxon>Miridae</taxon>
        <taxon>Mirini</taxon>
        <taxon>Lygus</taxon>
    </lineage>
</organism>
<sequence length="236" mass="27054">MVGRNGFQVEHPIQRFRDDLRQHKNDWSSIEYRKRLAFHYYNLGFIFNELLRKHKVDSQSVVQWRVKCQVVLNETPQHQKTKDLLKLSEDNERTLNEVERVQDQLRAVRDAYKNSSKEIDVRKVAASILALGDVAEDVAITEYLSGCGSDDKKRVERTLRNITLLKAIAFLEDCLSDPDCNPISAGIHSFSLSKAYYAAGISNLGKRFQNTSGHIMKTCLSFKDNNTDGKQKSEES</sequence>
<proteinExistence type="predicted"/>